<evidence type="ECO:0000256" key="1">
    <source>
        <dbReference type="SAM" id="MobiDB-lite"/>
    </source>
</evidence>
<organism evidence="2 3">
    <name type="scientific">Pseudomonas syringae pv. avii</name>
    <dbReference type="NCBI Taxonomy" id="663959"/>
    <lineage>
        <taxon>Bacteria</taxon>
        <taxon>Pseudomonadati</taxon>
        <taxon>Pseudomonadota</taxon>
        <taxon>Gammaproteobacteria</taxon>
        <taxon>Pseudomonadales</taxon>
        <taxon>Pseudomonadaceae</taxon>
        <taxon>Pseudomonas</taxon>
        <taxon>Pseudomonas syringae</taxon>
    </lineage>
</organism>
<accession>A0ABY1UHC6</accession>
<geneLocation type="plasmid" evidence="3">
    <name>pp5</name>
</geneLocation>
<name>A0ABY1UHC6_PSESX</name>
<evidence type="ECO:0000313" key="2">
    <source>
        <dbReference type="EMBL" id="SOS30974.1"/>
    </source>
</evidence>
<evidence type="ECO:0000313" key="3">
    <source>
        <dbReference type="Proteomes" id="UP000239665"/>
    </source>
</evidence>
<protein>
    <submittedName>
        <fullName evidence="2">Uncharacterized protein</fullName>
    </submittedName>
</protein>
<reference evidence="2 3" key="1">
    <citation type="submission" date="2017-11" db="EMBL/GenBank/DDBJ databases">
        <authorList>
            <person name="Blom J."/>
        </authorList>
    </citation>
    <scope>NUCLEOTIDE SEQUENCE [LARGE SCALE GENOMIC DNA]</scope>
    <source>
        <strain evidence="2 3">CFBP3846</strain>
        <plasmid evidence="3">pp5</plasmid>
    </source>
</reference>
<keyword evidence="3" id="KW-1185">Reference proteome</keyword>
<keyword evidence="2" id="KW-0614">Plasmid</keyword>
<sequence length="74" mass="8408">MSDSHAQSLAEASETLKDTRDALSFGRGNVDADLELTQGESGQRVAASRVVNQRCEGKRRQTRDLAYRWQWPNW</sequence>
<dbReference type="EMBL" id="LT963407">
    <property type="protein sequence ID" value="SOS30974.1"/>
    <property type="molecule type" value="Genomic_DNA"/>
</dbReference>
<gene>
    <name evidence="2" type="ORF">CFBP3846_P500031</name>
</gene>
<dbReference type="Proteomes" id="UP000239665">
    <property type="component" value="Plasmid PP5"/>
</dbReference>
<proteinExistence type="predicted"/>
<feature type="region of interest" description="Disordered" evidence="1">
    <location>
        <begin position="1"/>
        <end position="22"/>
    </location>
</feature>